<reference evidence="2" key="2">
    <citation type="submission" date="2023-05" db="EMBL/GenBank/DDBJ databases">
        <authorList>
            <person name="Schelkunov M.I."/>
        </authorList>
    </citation>
    <scope>NUCLEOTIDE SEQUENCE</scope>
    <source>
        <strain evidence="2">Hsosn_3</strain>
        <tissue evidence="2">Leaf</tissue>
    </source>
</reference>
<comment type="caution">
    <text evidence="2">The sequence shown here is derived from an EMBL/GenBank/DDBJ whole genome shotgun (WGS) entry which is preliminary data.</text>
</comment>
<reference evidence="2" key="1">
    <citation type="submission" date="2023-02" db="EMBL/GenBank/DDBJ databases">
        <title>Genome of toxic invasive species Heracleum sosnowskyi carries increased number of genes despite the absence of recent whole-genome duplications.</title>
        <authorList>
            <person name="Schelkunov M."/>
            <person name="Shtratnikova V."/>
            <person name="Makarenko M."/>
            <person name="Klepikova A."/>
            <person name="Omelchenko D."/>
            <person name="Novikova G."/>
            <person name="Obukhova E."/>
            <person name="Bogdanov V."/>
            <person name="Penin A."/>
            <person name="Logacheva M."/>
        </authorList>
    </citation>
    <scope>NUCLEOTIDE SEQUENCE</scope>
    <source>
        <strain evidence="2">Hsosn_3</strain>
        <tissue evidence="2">Leaf</tissue>
    </source>
</reference>
<dbReference type="Pfam" id="PF02458">
    <property type="entry name" value="Transferase"/>
    <property type="match status" value="1"/>
</dbReference>
<dbReference type="PANTHER" id="PTHR31642:SF299">
    <property type="entry name" value="OS02G0653400 PROTEIN"/>
    <property type="match status" value="1"/>
</dbReference>
<gene>
    <name evidence="2" type="ORF">POM88_033657</name>
</gene>
<protein>
    <submittedName>
        <fullName evidence="2">Anthranilate N-benzoyltransferase protein 3</fullName>
    </submittedName>
</protein>
<dbReference type="Proteomes" id="UP001237642">
    <property type="component" value="Unassembled WGS sequence"/>
</dbReference>
<accession>A0AAD8HHT2</accession>
<evidence type="ECO:0000256" key="1">
    <source>
        <dbReference type="ARBA" id="ARBA00009861"/>
    </source>
</evidence>
<evidence type="ECO:0000313" key="2">
    <source>
        <dbReference type="EMBL" id="KAK1367565.1"/>
    </source>
</evidence>
<name>A0AAD8HHT2_9APIA</name>
<dbReference type="Gene3D" id="3.30.559.10">
    <property type="entry name" value="Chloramphenicol acetyltransferase-like domain"/>
    <property type="match status" value="1"/>
</dbReference>
<dbReference type="EMBL" id="JAUIZM010000008">
    <property type="protein sequence ID" value="KAK1367565.1"/>
    <property type="molecule type" value="Genomic_DNA"/>
</dbReference>
<proteinExistence type="inferred from homology"/>
<dbReference type="GO" id="GO:0016747">
    <property type="term" value="F:acyltransferase activity, transferring groups other than amino-acyl groups"/>
    <property type="evidence" value="ECO:0007669"/>
    <property type="project" value="TreeGrafter"/>
</dbReference>
<keyword evidence="3" id="KW-1185">Reference proteome</keyword>
<evidence type="ECO:0000313" key="3">
    <source>
        <dbReference type="Proteomes" id="UP001237642"/>
    </source>
</evidence>
<sequence>MTDNRNSMVQYEAFSSVVPLKPTFSRPSFRISTEKYTVPGILKRCFCVLLCYKKASSEDSGWIVAGWTKTSMGIALSEKPMLAGRLRRVEDGGLEIVSNDSGIRLVEAQIPMTLDEFVGLRNKEEVRKQLVFWKSIDDQNTQFSPLMYIQVTNFKCGAYAMGISCSILLADPISMSSFLKRWAKIHMNLFNESQTQKLPLLYLPNFGIPDSTPVYNPNYATPKETTEQTMIFKFTNLTMDNEMQRIVAVSCIDKANRRLGNKATSNFSLLVKDPSNATFKIETVCVKEVVSLKSFKNFDGINSKDSSWADFINADELLIAKENKPIDCRSWISSPVEEGLVMIISSNSNVTVIVTVATSDAMEIISA</sequence>
<dbReference type="InterPro" id="IPR023213">
    <property type="entry name" value="CAT-like_dom_sf"/>
</dbReference>
<dbReference type="InterPro" id="IPR050317">
    <property type="entry name" value="Plant_Fungal_Acyltransferase"/>
</dbReference>
<dbReference type="PANTHER" id="PTHR31642">
    <property type="entry name" value="TRICHOTHECENE 3-O-ACETYLTRANSFERASE"/>
    <property type="match status" value="1"/>
</dbReference>
<dbReference type="AlphaFoldDB" id="A0AAD8HHT2"/>
<comment type="similarity">
    <text evidence="1">Belongs to the plant acyltransferase family.</text>
</comment>
<organism evidence="2 3">
    <name type="scientific">Heracleum sosnowskyi</name>
    <dbReference type="NCBI Taxonomy" id="360622"/>
    <lineage>
        <taxon>Eukaryota</taxon>
        <taxon>Viridiplantae</taxon>
        <taxon>Streptophyta</taxon>
        <taxon>Embryophyta</taxon>
        <taxon>Tracheophyta</taxon>
        <taxon>Spermatophyta</taxon>
        <taxon>Magnoliopsida</taxon>
        <taxon>eudicotyledons</taxon>
        <taxon>Gunneridae</taxon>
        <taxon>Pentapetalae</taxon>
        <taxon>asterids</taxon>
        <taxon>campanulids</taxon>
        <taxon>Apiales</taxon>
        <taxon>Apiaceae</taxon>
        <taxon>Apioideae</taxon>
        <taxon>apioid superclade</taxon>
        <taxon>Tordylieae</taxon>
        <taxon>Tordyliinae</taxon>
        <taxon>Heracleum</taxon>
    </lineage>
</organism>